<protein>
    <submittedName>
        <fullName evidence="1">Uncharacterized protein</fullName>
    </submittedName>
</protein>
<reference evidence="1 2" key="1">
    <citation type="submission" date="2017-09" db="EMBL/GenBank/DDBJ databases">
        <title>WGS assembly of Aquilegia coerulea Goldsmith.</title>
        <authorList>
            <person name="Hodges S."/>
            <person name="Kramer E."/>
            <person name="Nordborg M."/>
            <person name="Tomkins J."/>
            <person name="Borevitz J."/>
            <person name="Derieg N."/>
            <person name="Yan J."/>
            <person name="Mihaltcheva S."/>
            <person name="Hayes R.D."/>
            <person name="Rokhsar D."/>
        </authorList>
    </citation>
    <scope>NUCLEOTIDE SEQUENCE [LARGE SCALE GENOMIC DNA]</scope>
    <source>
        <strain evidence="2">cv. Goldsmith</strain>
    </source>
</reference>
<gene>
    <name evidence="1" type="ORF">AQUCO_03300116v1</name>
</gene>
<evidence type="ECO:0000313" key="2">
    <source>
        <dbReference type="Proteomes" id="UP000230069"/>
    </source>
</evidence>
<dbReference type="Proteomes" id="UP000230069">
    <property type="component" value="Unassembled WGS sequence"/>
</dbReference>
<proteinExistence type="predicted"/>
<name>A0A2G5CZK1_AQUCA</name>
<dbReference type="EMBL" id="KZ305050">
    <property type="protein sequence ID" value="PIA36684.1"/>
    <property type="molecule type" value="Genomic_DNA"/>
</dbReference>
<keyword evidence="2" id="KW-1185">Reference proteome</keyword>
<dbReference type="AlphaFoldDB" id="A0A2G5CZK1"/>
<evidence type="ECO:0000313" key="1">
    <source>
        <dbReference type="EMBL" id="PIA36684.1"/>
    </source>
</evidence>
<accession>A0A2G5CZK1</accession>
<organism evidence="1 2">
    <name type="scientific">Aquilegia coerulea</name>
    <name type="common">Rocky mountain columbine</name>
    <dbReference type="NCBI Taxonomy" id="218851"/>
    <lineage>
        <taxon>Eukaryota</taxon>
        <taxon>Viridiplantae</taxon>
        <taxon>Streptophyta</taxon>
        <taxon>Embryophyta</taxon>
        <taxon>Tracheophyta</taxon>
        <taxon>Spermatophyta</taxon>
        <taxon>Magnoliopsida</taxon>
        <taxon>Ranunculales</taxon>
        <taxon>Ranunculaceae</taxon>
        <taxon>Thalictroideae</taxon>
        <taxon>Aquilegia</taxon>
    </lineage>
</organism>
<dbReference type="InParanoid" id="A0A2G5CZK1"/>
<sequence length="75" mass="8668">MKTSVSFSEYDCWCHCNLVLLHFFVKTLLYNRNSVRLSSIQRLLIQSILWNGIGVCLIETAHKVMATRIILLISI</sequence>